<organism evidence="2 3">
    <name type="scientific">Gordonia crocea</name>
    <dbReference type="NCBI Taxonomy" id="589162"/>
    <lineage>
        <taxon>Bacteria</taxon>
        <taxon>Bacillati</taxon>
        <taxon>Actinomycetota</taxon>
        <taxon>Actinomycetes</taxon>
        <taxon>Mycobacteriales</taxon>
        <taxon>Gordoniaceae</taxon>
        <taxon>Gordonia</taxon>
    </lineage>
</organism>
<dbReference type="PANTHER" id="PTHR42791:SF1">
    <property type="entry name" value="N-ACETYLTRANSFERASE DOMAIN-CONTAINING PROTEIN"/>
    <property type="match status" value="1"/>
</dbReference>
<dbReference type="AlphaFoldDB" id="A0A7I9UVC5"/>
<feature type="domain" description="N-acetyltransferase" evidence="1">
    <location>
        <begin position="127"/>
        <end position="168"/>
    </location>
</feature>
<comment type="caution">
    <text evidence="2">The sequence shown here is derived from an EMBL/GenBank/DDBJ whole genome shotgun (WGS) entry which is preliminary data.</text>
</comment>
<evidence type="ECO:0000313" key="3">
    <source>
        <dbReference type="Proteomes" id="UP000444980"/>
    </source>
</evidence>
<dbReference type="Gene3D" id="3.40.630.30">
    <property type="match status" value="1"/>
</dbReference>
<protein>
    <submittedName>
        <fullName evidence="2">Putative acetyltransferase</fullName>
    </submittedName>
</protein>
<dbReference type="PANTHER" id="PTHR42791">
    <property type="entry name" value="GNAT FAMILY ACETYLTRANSFERASE"/>
    <property type="match status" value="1"/>
</dbReference>
<keyword evidence="2" id="KW-0808">Transferase</keyword>
<keyword evidence="3" id="KW-1185">Reference proteome</keyword>
<dbReference type="InterPro" id="IPR016181">
    <property type="entry name" value="Acyl_CoA_acyltransferase"/>
</dbReference>
<evidence type="ECO:0000259" key="1">
    <source>
        <dbReference type="Pfam" id="PF13508"/>
    </source>
</evidence>
<accession>A0A7I9UVC5</accession>
<dbReference type="Proteomes" id="UP000444980">
    <property type="component" value="Unassembled WGS sequence"/>
</dbReference>
<dbReference type="EMBL" id="BJOU01000001">
    <property type="protein sequence ID" value="GED97138.1"/>
    <property type="molecule type" value="Genomic_DNA"/>
</dbReference>
<gene>
    <name evidence="2" type="ORF">nbrc107697_11770</name>
</gene>
<evidence type="ECO:0000313" key="2">
    <source>
        <dbReference type="EMBL" id="GED97138.1"/>
    </source>
</evidence>
<dbReference type="Pfam" id="PF13508">
    <property type="entry name" value="Acetyltransf_7"/>
    <property type="match status" value="1"/>
</dbReference>
<dbReference type="GO" id="GO:0016747">
    <property type="term" value="F:acyltransferase activity, transferring groups other than amino-acyl groups"/>
    <property type="evidence" value="ECO:0007669"/>
    <property type="project" value="InterPro"/>
</dbReference>
<dbReference type="InterPro" id="IPR000182">
    <property type="entry name" value="GNAT_dom"/>
</dbReference>
<name>A0A7I9UVC5_9ACTN</name>
<dbReference type="InterPro" id="IPR052523">
    <property type="entry name" value="Trichothecene_AcTrans"/>
</dbReference>
<dbReference type="RefSeq" id="WP_161926505.1">
    <property type="nucleotide sequence ID" value="NZ_BJOU01000001.1"/>
</dbReference>
<reference evidence="3" key="1">
    <citation type="submission" date="2019-06" db="EMBL/GenBank/DDBJ databases">
        <title>Gordonia isolated from sludge of a wastewater treatment plant.</title>
        <authorList>
            <person name="Tamura T."/>
            <person name="Aoyama K."/>
            <person name="Kang Y."/>
            <person name="Saito S."/>
            <person name="Akiyama N."/>
            <person name="Yazawa K."/>
            <person name="Gonoi T."/>
            <person name="Mikami Y."/>
        </authorList>
    </citation>
    <scope>NUCLEOTIDE SEQUENCE [LARGE SCALE GENOMIC DNA]</scope>
    <source>
        <strain evidence="3">NBRC 107697</strain>
    </source>
</reference>
<sequence>MPIVPVDEGNRADACRLLARAFRDDPVVRWTLGPNPKRDDAMFRFVGEFHRAPGSSALYLDDDGHQLGAAIWDPPGYRPGADNWRSGLRALATFGTRIRRGVTIDALFTKLRPKEPHWYLSTIGAIHQGRGIGSALLEHRLGQISGPAYLESSNRANLPLYERYGFEVVDEITLPMDGPPVWPMYRQG</sequence>
<dbReference type="OrthoDB" id="7057833at2"/>
<proteinExistence type="predicted"/>
<dbReference type="SUPFAM" id="SSF55729">
    <property type="entry name" value="Acyl-CoA N-acyltransferases (Nat)"/>
    <property type="match status" value="1"/>
</dbReference>